<dbReference type="EMBL" id="FN653080">
    <property type="protein sequence ID" value="CBY11297.1"/>
    <property type="molecule type" value="Genomic_DNA"/>
</dbReference>
<feature type="compositionally biased region" description="Basic and acidic residues" evidence="1">
    <location>
        <begin position="10"/>
        <end position="23"/>
    </location>
</feature>
<evidence type="ECO:0000313" key="4">
    <source>
        <dbReference type="EMBL" id="CBY38123.1"/>
    </source>
</evidence>
<evidence type="ECO:0000313" key="3">
    <source>
        <dbReference type="EMBL" id="CBY33354.1"/>
    </source>
</evidence>
<dbReference type="Proteomes" id="UP000011014">
    <property type="component" value="Unassembled WGS sequence"/>
</dbReference>
<proteinExistence type="predicted"/>
<sequence>MKSDIFNIGDQKEAPVSKGKREAIQSHRDNDIFGVRERVTGVKQPYQEHDIVAAKKAE</sequence>
<evidence type="ECO:0000313" key="5">
    <source>
        <dbReference type="Proteomes" id="UP000001307"/>
    </source>
</evidence>
<dbReference type="OrthoDB" id="10348818at2759"/>
<dbReference type="AlphaFoldDB" id="E4XN01"/>
<evidence type="ECO:0000256" key="1">
    <source>
        <dbReference type="SAM" id="MobiDB-lite"/>
    </source>
</evidence>
<evidence type="ECO:0000313" key="2">
    <source>
        <dbReference type="EMBL" id="CBY11297.1"/>
    </source>
</evidence>
<organism evidence="2 5">
    <name type="scientific">Oikopleura dioica</name>
    <name type="common">Tunicate</name>
    <dbReference type="NCBI Taxonomy" id="34765"/>
    <lineage>
        <taxon>Eukaryota</taxon>
        <taxon>Metazoa</taxon>
        <taxon>Chordata</taxon>
        <taxon>Tunicata</taxon>
        <taxon>Appendicularia</taxon>
        <taxon>Copelata</taxon>
        <taxon>Oikopleuridae</taxon>
        <taxon>Oikopleura</taxon>
    </lineage>
</organism>
<dbReference type="EMBL" id="FN654411">
    <property type="protein sequence ID" value="CBY33354.1"/>
    <property type="molecule type" value="Genomic_DNA"/>
</dbReference>
<protein>
    <submittedName>
        <fullName evidence="2">Uncharacterized protein</fullName>
    </submittedName>
</protein>
<dbReference type="EMBL" id="FN655137">
    <property type="protein sequence ID" value="CBY38123.1"/>
    <property type="molecule type" value="Genomic_DNA"/>
</dbReference>
<feature type="region of interest" description="Disordered" evidence="1">
    <location>
        <begin position="1"/>
        <end position="23"/>
    </location>
</feature>
<name>E4XN01_OIKDI</name>
<gene>
    <name evidence="2" type="ORF">GSOID_T00015551001</name>
    <name evidence="3" type="ORF">GSOID_T00021258001</name>
    <name evidence="4" type="ORF">GSOID_T00031631001</name>
</gene>
<accession>E4XN01</accession>
<reference evidence="2 5" key="1">
    <citation type="journal article" date="2010" name="Science">
        <title>Plasticity of animal genome architecture unmasked by rapid evolution of a pelagic tunicate.</title>
        <authorList>
            <person name="Denoeud F."/>
            <person name="Henriet S."/>
            <person name="Mungpakdee S."/>
            <person name="Aury J.M."/>
            <person name="Da Silva C."/>
            <person name="Brinkmann H."/>
            <person name="Mikhaleva J."/>
            <person name="Olsen L.C."/>
            <person name="Jubin C."/>
            <person name="Canestro C."/>
            <person name="Bouquet J.M."/>
            <person name="Danks G."/>
            <person name="Poulain J."/>
            <person name="Campsteijn C."/>
            <person name="Adamski M."/>
            <person name="Cross I."/>
            <person name="Yadetie F."/>
            <person name="Muffato M."/>
            <person name="Louis A."/>
            <person name="Butcher S."/>
            <person name="Tsagkogeorga G."/>
            <person name="Konrad A."/>
            <person name="Singh S."/>
            <person name="Jensen M.F."/>
            <person name="Cong E.H."/>
            <person name="Eikeseth-Otteraa H."/>
            <person name="Noel B."/>
            <person name="Anthouard V."/>
            <person name="Porcel B.M."/>
            <person name="Kachouri-Lafond R."/>
            <person name="Nishino A."/>
            <person name="Ugolini M."/>
            <person name="Chourrout P."/>
            <person name="Nishida H."/>
            <person name="Aasland R."/>
            <person name="Huzurbazar S."/>
            <person name="Westhof E."/>
            <person name="Delsuc F."/>
            <person name="Lehrach H."/>
            <person name="Reinhardt R."/>
            <person name="Weissenbach J."/>
            <person name="Roy S.W."/>
            <person name="Artiguenave F."/>
            <person name="Postlethwait J.H."/>
            <person name="Manak J.R."/>
            <person name="Thompson E.M."/>
            <person name="Jaillon O."/>
            <person name="Du Pasquier L."/>
            <person name="Boudinot P."/>
            <person name="Liberles D.A."/>
            <person name="Volff J.N."/>
            <person name="Philippe H."/>
            <person name="Lenhard B."/>
            <person name="Roest Crollius H."/>
            <person name="Wincker P."/>
            <person name="Chourrout D."/>
        </authorList>
    </citation>
    <scope>NUCLEOTIDE SEQUENCE [LARGE SCALE GENOMIC DNA]</scope>
</reference>
<keyword evidence="5" id="KW-1185">Reference proteome</keyword>
<dbReference type="Proteomes" id="UP000001307">
    <property type="component" value="Unassembled WGS sequence"/>
</dbReference>